<sequence>MDTTQEIYLDNSATTRVSKEAAEKALYMMTECYGNPSSLHSKGFAAEKEMTAAREIIAERLSAQPGEIYFTSGGTESDNIAILGAAHAKKRAGNKIVTTAIEHPAVLNTMAQLEKEGFEVVYVQPEADGNIPKEKFDAAIDAKTILVSVMAVNNETGVLLPLKDIAGTIKRKKAPALFHADAVQGFCKIPLQPKRLGVDLISVSGHKVHAPKGVGALYVKSGVRILPHSFGGGQEKNLRPGTEGVPQICAFGEAVKHMMTEKEALTHVKAVQAHLIERLKSMPEVVLNSPENALPYIVNLSAGRVRAETMLHFLAERNIFVSSGSACGKAKPSHVLSAMQLPKERVETSLRVSLSAENTAEEMDAFADALKEGLQTLSHA</sequence>
<keyword evidence="5" id="KW-0408">Iron</keyword>
<dbReference type="EMBL" id="JAJEQC010000012">
    <property type="protein sequence ID" value="MCC2137604.1"/>
    <property type="molecule type" value="Genomic_DNA"/>
</dbReference>
<dbReference type="InterPro" id="IPR015422">
    <property type="entry name" value="PyrdxlP-dep_Trfase_small"/>
</dbReference>
<dbReference type="RefSeq" id="WP_308449789.1">
    <property type="nucleotide sequence ID" value="NZ_JAJEQC010000012.1"/>
</dbReference>
<name>A0AAE3ANP2_9FIRM</name>
<comment type="caution">
    <text evidence="9">The sequence shown here is derived from an EMBL/GenBank/DDBJ whole genome shotgun (WGS) entry which is preliminary data.</text>
</comment>
<evidence type="ECO:0000256" key="5">
    <source>
        <dbReference type="ARBA" id="ARBA00023004"/>
    </source>
</evidence>
<protein>
    <submittedName>
        <fullName evidence="9">Cysteine desulfurase</fullName>
    </submittedName>
</protein>
<organism evidence="9 10">
    <name type="scientific">Hominenteromicrobium mulieris</name>
    <dbReference type="NCBI Taxonomy" id="2885357"/>
    <lineage>
        <taxon>Bacteria</taxon>
        <taxon>Bacillati</taxon>
        <taxon>Bacillota</taxon>
        <taxon>Clostridia</taxon>
        <taxon>Eubacteriales</taxon>
        <taxon>Oscillospiraceae</taxon>
        <taxon>Hominenteromicrobium</taxon>
    </lineage>
</organism>
<dbReference type="InterPro" id="IPR000192">
    <property type="entry name" value="Aminotrans_V_dom"/>
</dbReference>
<accession>A0AAE3ANP2</accession>
<dbReference type="GO" id="GO:0046872">
    <property type="term" value="F:metal ion binding"/>
    <property type="evidence" value="ECO:0007669"/>
    <property type="project" value="UniProtKB-KW"/>
</dbReference>
<evidence type="ECO:0000313" key="10">
    <source>
        <dbReference type="Proteomes" id="UP001199424"/>
    </source>
</evidence>
<keyword evidence="6" id="KW-0411">Iron-sulfur</keyword>
<dbReference type="Proteomes" id="UP001199424">
    <property type="component" value="Unassembled WGS sequence"/>
</dbReference>
<dbReference type="InterPro" id="IPR020578">
    <property type="entry name" value="Aminotrans_V_PyrdxlP_BS"/>
</dbReference>
<reference evidence="9" key="1">
    <citation type="submission" date="2021-10" db="EMBL/GenBank/DDBJ databases">
        <title>Anaerobic single-cell dispensing facilitates the cultivation of human gut bacteria.</title>
        <authorList>
            <person name="Afrizal A."/>
        </authorList>
    </citation>
    <scope>NUCLEOTIDE SEQUENCE</scope>
    <source>
        <strain evidence="9">CLA-AA-H250</strain>
    </source>
</reference>
<keyword evidence="10" id="KW-1185">Reference proteome</keyword>
<dbReference type="PANTHER" id="PTHR11601:SF50">
    <property type="entry name" value="CYSTEINE DESULFURASE ISCS 2-RELATED"/>
    <property type="match status" value="1"/>
</dbReference>
<keyword evidence="4" id="KW-0663">Pyridoxal phosphate</keyword>
<dbReference type="InterPro" id="IPR016454">
    <property type="entry name" value="Cysteine_dSase"/>
</dbReference>
<dbReference type="InterPro" id="IPR015421">
    <property type="entry name" value="PyrdxlP-dep_Trfase_major"/>
</dbReference>
<proteinExistence type="inferred from homology"/>
<dbReference type="Gene3D" id="1.10.260.50">
    <property type="match status" value="1"/>
</dbReference>
<dbReference type="SUPFAM" id="SSF53383">
    <property type="entry name" value="PLP-dependent transferases"/>
    <property type="match status" value="1"/>
</dbReference>
<gene>
    <name evidence="9" type="ORF">LKD31_11360</name>
</gene>
<evidence type="ECO:0000256" key="2">
    <source>
        <dbReference type="ARBA" id="ARBA00006490"/>
    </source>
</evidence>
<dbReference type="AlphaFoldDB" id="A0AAE3ANP2"/>
<comment type="similarity">
    <text evidence="2">Belongs to the class-V pyridoxal-phosphate-dependent aminotransferase family. NifS/IscS subfamily.</text>
</comment>
<evidence type="ECO:0000256" key="6">
    <source>
        <dbReference type="ARBA" id="ARBA00023014"/>
    </source>
</evidence>
<evidence type="ECO:0000256" key="3">
    <source>
        <dbReference type="ARBA" id="ARBA00022723"/>
    </source>
</evidence>
<dbReference type="PROSITE" id="PS00595">
    <property type="entry name" value="AA_TRANSFER_CLASS_5"/>
    <property type="match status" value="1"/>
</dbReference>
<dbReference type="InterPro" id="IPR015424">
    <property type="entry name" value="PyrdxlP-dep_Trfase"/>
</dbReference>
<dbReference type="GO" id="GO:0003824">
    <property type="term" value="F:catalytic activity"/>
    <property type="evidence" value="ECO:0007669"/>
    <property type="project" value="UniProtKB-ARBA"/>
</dbReference>
<dbReference type="PANTHER" id="PTHR11601">
    <property type="entry name" value="CYSTEINE DESULFURYLASE FAMILY MEMBER"/>
    <property type="match status" value="1"/>
</dbReference>
<evidence type="ECO:0000256" key="1">
    <source>
        <dbReference type="ARBA" id="ARBA00001933"/>
    </source>
</evidence>
<dbReference type="Pfam" id="PF00266">
    <property type="entry name" value="Aminotran_5"/>
    <property type="match status" value="1"/>
</dbReference>
<dbReference type="Gene3D" id="3.40.640.10">
    <property type="entry name" value="Type I PLP-dependent aspartate aminotransferase-like (Major domain)"/>
    <property type="match status" value="1"/>
</dbReference>
<comment type="cofactor">
    <cofactor evidence="1 7">
        <name>pyridoxal 5'-phosphate</name>
        <dbReference type="ChEBI" id="CHEBI:597326"/>
    </cofactor>
</comment>
<dbReference type="Gene3D" id="3.90.1150.10">
    <property type="entry name" value="Aspartate Aminotransferase, domain 1"/>
    <property type="match status" value="1"/>
</dbReference>
<evidence type="ECO:0000313" key="9">
    <source>
        <dbReference type="EMBL" id="MCC2137604.1"/>
    </source>
</evidence>
<evidence type="ECO:0000259" key="8">
    <source>
        <dbReference type="Pfam" id="PF00266"/>
    </source>
</evidence>
<keyword evidence="3" id="KW-0479">Metal-binding</keyword>
<dbReference type="GO" id="GO:0051536">
    <property type="term" value="F:iron-sulfur cluster binding"/>
    <property type="evidence" value="ECO:0007669"/>
    <property type="project" value="UniProtKB-KW"/>
</dbReference>
<evidence type="ECO:0000256" key="4">
    <source>
        <dbReference type="ARBA" id="ARBA00022898"/>
    </source>
</evidence>
<dbReference type="PIRSF" id="PIRSF005572">
    <property type="entry name" value="NifS"/>
    <property type="match status" value="1"/>
</dbReference>
<evidence type="ECO:0000256" key="7">
    <source>
        <dbReference type="RuleBase" id="RU004504"/>
    </source>
</evidence>
<feature type="domain" description="Aminotransferase class V" evidence="8">
    <location>
        <begin position="7"/>
        <end position="366"/>
    </location>
</feature>